<name>A0AC35FLV1_9BILA</name>
<protein>
    <submittedName>
        <fullName evidence="2">GP-PDE domain-containing protein</fullName>
    </submittedName>
</protein>
<accession>A0AC35FLV1</accession>
<proteinExistence type="predicted"/>
<sequence length="331" mass="37710">MFTQDGLFFGILMTLLNWPIFLPLLASLAYLFFKNKPANSYTVQQFFKTFNVGGHRGSPICQPENTMASMIQAKNEGADLIEFDVSLTKDGVAVILHDDTLDRTTNFTGPVRQYLFKDLSTVNCAAKFAPTQQIANNDASNIAATQASMPTLEEIVKWSKENNMKMLFDVKDSDAILVEQLNTLFDKYDLYETGIVCSFFPIVVYRIKKLCPRILTGITWRRWCYSFADLASKVPRFKGIAHYLAILIDILNVWSIKTWLPSFLGVDMILTERADISETFVQQQWSAGRHVCAWTVNDLTEMNWMRQTLSIPVLTDKPWLIDQMTGHGKKI</sequence>
<evidence type="ECO:0000313" key="2">
    <source>
        <dbReference type="WBParaSite" id="PS1159_v2.g18880.t1"/>
    </source>
</evidence>
<dbReference type="Proteomes" id="UP000887580">
    <property type="component" value="Unplaced"/>
</dbReference>
<dbReference type="WBParaSite" id="PS1159_v2.g18880.t1">
    <property type="protein sequence ID" value="PS1159_v2.g18880.t1"/>
    <property type="gene ID" value="PS1159_v2.g18880"/>
</dbReference>
<reference evidence="2" key="1">
    <citation type="submission" date="2022-11" db="UniProtKB">
        <authorList>
            <consortium name="WormBaseParasite"/>
        </authorList>
    </citation>
    <scope>IDENTIFICATION</scope>
</reference>
<organism evidence="1 2">
    <name type="scientific">Panagrolaimus sp. PS1159</name>
    <dbReference type="NCBI Taxonomy" id="55785"/>
    <lineage>
        <taxon>Eukaryota</taxon>
        <taxon>Metazoa</taxon>
        <taxon>Ecdysozoa</taxon>
        <taxon>Nematoda</taxon>
        <taxon>Chromadorea</taxon>
        <taxon>Rhabditida</taxon>
        <taxon>Tylenchina</taxon>
        <taxon>Panagrolaimomorpha</taxon>
        <taxon>Panagrolaimoidea</taxon>
        <taxon>Panagrolaimidae</taxon>
        <taxon>Panagrolaimus</taxon>
    </lineage>
</organism>
<evidence type="ECO:0000313" key="1">
    <source>
        <dbReference type="Proteomes" id="UP000887580"/>
    </source>
</evidence>